<gene>
    <name evidence="2" type="ORF">HGM15179_002064</name>
</gene>
<evidence type="ECO:0000313" key="2">
    <source>
        <dbReference type="EMBL" id="TRZ25047.1"/>
    </source>
</evidence>
<evidence type="ECO:0000313" key="3">
    <source>
        <dbReference type="Proteomes" id="UP000796761"/>
    </source>
</evidence>
<feature type="region of interest" description="Disordered" evidence="1">
    <location>
        <begin position="1"/>
        <end position="25"/>
    </location>
</feature>
<feature type="region of interest" description="Disordered" evidence="1">
    <location>
        <begin position="44"/>
        <end position="64"/>
    </location>
</feature>
<dbReference type="Proteomes" id="UP000796761">
    <property type="component" value="Unassembled WGS sequence"/>
</dbReference>
<organism evidence="2 3">
    <name type="scientific">Zosterops borbonicus</name>
    <dbReference type="NCBI Taxonomy" id="364589"/>
    <lineage>
        <taxon>Eukaryota</taxon>
        <taxon>Metazoa</taxon>
        <taxon>Chordata</taxon>
        <taxon>Craniata</taxon>
        <taxon>Vertebrata</taxon>
        <taxon>Euteleostomi</taxon>
        <taxon>Archelosauria</taxon>
        <taxon>Archosauria</taxon>
        <taxon>Dinosauria</taxon>
        <taxon>Saurischia</taxon>
        <taxon>Theropoda</taxon>
        <taxon>Coelurosauria</taxon>
        <taxon>Aves</taxon>
        <taxon>Neognathae</taxon>
        <taxon>Neoaves</taxon>
        <taxon>Telluraves</taxon>
        <taxon>Australaves</taxon>
        <taxon>Passeriformes</taxon>
        <taxon>Sylvioidea</taxon>
        <taxon>Zosteropidae</taxon>
        <taxon>Zosterops</taxon>
    </lineage>
</organism>
<proteinExistence type="predicted"/>
<evidence type="ECO:0000256" key="1">
    <source>
        <dbReference type="SAM" id="MobiDB-lite"/>
    </source>
</evidence>
<feature type="non-terminal residue" evidence="2">
    <location>
        <position position="1"/>
    </location>
</feature>
<name>A0A8K1GUJ1_9PASS</name>
<keyword evidence="3" id="KW-1185">Reference proteome</keyword>
<feature type="compositionally biased region" description="Polar residues" evidence="1">
    <location>
        <begin position="44"/>
        <end position="57"/>
    </location>
</feature>
<comment type="caution">
    <text evidence="2">The sequence shown here is derived from an EMBL/GenBank/DDBJ whole genome shotgun (WGS) entry which is preliminary data.</text>
</comment>
<sequence>RGRARTSPSVARAQMARHGSSPTTAIQRGSVTCCARGSVHRISQAPSASSAAVNSCHFNEGKGQ</sequence>
<protein>
    <submittedName>
        <fullName evidence="2">Uncharacterized protein</fullName>
    </submittedName>
</protein>
<dbReference type="AlphaFoldDB" id="A0A8K1GUJ1"/>
<dbReference type="EMBL" id="SWJQ01000034">
    <property type="protein sequence ID" value="TRZ25047.1"/>
    <property type="molecule type" value="Genomic_DNA"/>
</dbReference>
<feature type="non-terminal residue" evidence="2">
    <location>
        <position position="64"/>
    </location>
</feature>
<accession>A0A8K1GUJ1</accession>
<reference evidence="2" key="1">
    <citation type="submission" date="2019-04" db="EMBL/GenBank/DDBJ databases">
        <title>Genome assembly of Zosterops borbonicus 15179.</title>
        <authorList>
            <person name="Leroy T."/>
            <person name="Anselmetti Y."/>
            <person name="Tilak M.-K."/>
            <person name="Nabholz B."/>
        </authorList>
    </citation>
    <scope>NUCLEOTIDE SEQUENCE</scope>
    <source>
        <strain evidence="2">HGM_15179</strain>
        <tissue evidence="2">Muscle</tissue>
    </source>
</reference>